<comment type="caution">
    <text evidence="1">The sequence shown here is derived from an EMBL/GenBank/DDBJ whole genome shotgun (WGS) entry which is preliminary data.</text>
</comment>
<evidence type="ECO:0000313" key="2">
    <source>
        <dbReference type="Proteomes" id="UP000288859"/>
    </source>
</evidence>
<evidence type="ECO:0000313" key="1">
    <source>
        <dbReference type="EMBL" id="RVX67931.1"/>
    </source>
</evidence>
<dbReference type="Proteomes" id="UP000288859">
    <property type="component" value="Unassembled WGS sequence"/>
</dbReference>
<name>A0A438MYA8_EXOME</name>
<dbReference type="AlphaFoldDB" id="A0A438MYA8"/>
<reference evidence="1 2" key="1">
    <citation type="submission" date="2017-03" db="EMBL/GenBank/DDBJ databases">
        <title>Genomes of endolithic fungi from Antarctica.</title>
        <authorList>
            <person name="Coleine C."/>
            <person name="Masonjones S."/>
            <person name="Stajich J.E."/>
        </authorList>
    </citation>
    <scope>NUCLEOTIDE SEQUENCE [LARGE SCALE GENOMIC DNA]</scope>
    <source>
        <strain evidence="1 2">CCFEE 6314</strain>
    </source>
</reference>
<organism evidence="1 2">
    <name type="scientific">Exophiala mesophila</name>
    <name type="common">Black yeast-like fungus</name>
    <dbReference type="NCBI Taxonomy" id="212818"/>
    <lineage>
        <taxon>Eukaryota</taxon>
        <taxon>Fungi</taxon>
        <taxon>Dikarya</taxon>
        <taxon>Ascomycota</taxon>
        <taxon>Pezizomycotina</taxon>
        <taxon>Eurotiomycetes</taxon>
        <taxon>Chaetothyriomycetidae</taxon>
        <taxon>Chaetothyriales</taxon>
        <taxon>Herpotrichiellaceae</taxon>
        <taxon>Exophiala</taxon>
    </lineage>
</organism>
<protein>
    <submittedName>
        <fullName evidence="1">Uncharacterized protein</fullName>
    </submittedName>
</protein>
<dbReference type="VEuPathDB" id="FungiDB:PV10_08169"/>
<dbReference type="EMBL" id="NAJM01000043">
    <property type="protein sequence ID" value="RVX67931.1"/>
    <property type="molecule type" value="Genomic_DNA"/>
</dbReference>
<sequence length="184" mass="21507">MSVMKLGRDRDGWLRWRLRNGQWLPAPTTFLYHRRHGLAYAAVDAVGRDRISATELYKEIECTAGNPSKLHLHTQPDLRLNGLSRRFSVFSIPMSRQDIIHAYRNLHKATLKAICYSKPASHTARSILNDTFRKRPQDDFDAIRIQNTLKFLQAAADYAGYEHKILKNLLYVKWWQSHESKRTM</sequence>
<dbReference type="OrthoDB" id="4392610at2759"/>
<gene>
    <name evidence="1" type="ORF">B0A52_08536</name>
</gene>
<accession>A0A438MYA8</accession>
<proteinExistence type="predicted"/>